<feature type="domain" description="RNA polymerase sigma-70 region 2" evidence="1">
    <location>
        <begin position="21"/>
        <end position="82"/>
    </location>
</feature>
<dbReference type="Pfam" id="PF04542">
    <property type="entry name" value="Sigma70_r2"/>
    <property type="match status" value="1"/>
</dbReference>
<dbReference type="RefSeq" id="WP_116241929.1">
    <property type="nucleotide sequence ID" value="NZ_QUAB01000039.1"/>
</dbReference>
<evidence type="ECO:0000313" key="3">
    <source>
        <dbReference type="EMBL" id="REJ05996.1"/>
    </source>
</evidence>
<gene>
    <name evidence="3" type="ORF">DY023_07880</name>
</gene>
<dbReference type="SUPFAM" id="SSF88659">
    <property type="entry name" value="Sigma3 and sigma4 domains of RNA polymerase sigma factors"/>
    <property type="match status" value="1"/>
</dbReference>
<dbReference type="Pfam" id="PF20239">
    <property type="entry name" value="DUF6596"/>
    <property type="match status" value="1"/>
</dbReference>
<name>A0A371NUJ5_9MICO</name>
<evidence type="ECO:0000259" key="2">
    <source>
        <dbReference type="Pfam" id="PF20239"/>
    </source>
</evidence>
<dbReference type="InterPro" id="IPR046531">
    <property type="entry name" value="DUF6596"/>
</dbReference>
<dbReference type="InterPro" id="IPR007627">
    <property type="entry name" value="RNA_pol_sigma70_r2"/>
</dbReference>
<dbReference type="AlphaFoldDB" id="A0A371NUJ5"/>
<proteinExistence type="predicted"/>
<dbReference type="PANTHER" id="PTHR47756:SF2">
    <property type="entry name" value="BLL6612 PROTEIN"/>
    <property type="match status" value="1"/>
</dbReference>
<keyword evidence="4" id="KW-1185">Reference proteome</keyword>
<dbReference type="EMBL" id="QUAB01000039">
    <property type="protein sequence ID" value="REJ05996.1"/>
    <property type="molecule type" value="Genomic_DNA"/>
</dbReference>
<dbReference type="PANTHER" id="PTHR47756">
    <property type="entry name" value="BLL6612 PROTEIN-RELATED"/>
    <property type="match status" value="1"/>
</dbReference>
<protein>
    <submittedName>
        <fullName evidence="3">RNA polymerase subunit sigma-70</fullName>
    </submittedName>
</protein>
<dbReference type="Gene3D" id="1.10.1740.10">
    <property type="match status" value="1"/>
</dbReference>
<evidence type="ECO:0000313" key="4">
    <source>
        <dbReference type="Proteomes" id="UP000262172"/>
    </source>
</evidence>
<feature type="domain" description="DUF6596" evidence="2">
    <location>
        <begin position="187"/>
        <end position="283"/>
    </location>
</feature>
<dbReference type="SUPFAM" id="SSF88946">
    <property type="entry name" value="Sigma2 domain of RNA polymerase sigma factors"/>
    <property type="match status" value="1"/>
</dbReference>
<dbReference type="InterPro" id="IPR013325">
    <property type="entry name" value="RNA_pol_sigma_r2"/>
</dbReference>
<dbReference type="GO" id="GO:0006352">
    <property type="term" value="P:DNA-templated transcription initiation"/>
    <property type="evidence" value="ECO:0007669"/>
    <property type="project" value="InterPro"/>
</dbReference>
<dbReference type="InterPro" id="IPR013324">
    <property type="entry name" value="RNA_pol_sigma_r3/r4-like"/>
</dbReference>
<evidence type="ECO:0000259" key="1">
    <source>
        <dbReference type="Pfam" id="PF04542"/>
    </source>
</evidence>
<organism evidence="3 4">
    <name type="scientific">Microbacterium bovistercoris</name>
    <dbReference type="NCBI Taxonomy" id="2293570"/>
    <lineage>
        <taxon>Bacteria</taxon>
        <taxon>Bacillati</taxon>
        <taxon>Actinomycetota</taxon>
        <taxon>Actinomycetes</taxon>
        <taxon>Micrococcales</taxon>
        <taxon>Microbacteriaceae</taxon>
        <taxon>Microbacterium</taxon>
    </lineage>
</organism>
<accession>A0A371NUJ5</accession>
<dbReference type="OrthoDB" id="9780299at2"/>
<sequence length="413" mass="43545">MTASGGSEVRAAAELAARTSYGRLLSIIAAPTGDIPAAEDALQAAFEQALRSWPDAGVPEHPDAWLLTVARNRQRDAWKAASARDVELSEALIDRAPPVDPLQGIDPDAIGDKRLELLFVCAHPAIDPKVRAPLMLQTVLGFEAAQVARAFATSPSAMAQRLVRAKRRIAQARVPFAVPGRAQMAERVGAVLEAVYGCAAITWRESAADGLAGEARYLARTLAGALEQTGAPAAAVREAWALAALVSFSLARRADDFVPLGEQDPADWDPALIAEAEGALRHAQRIAGAEAPGRFELEAAIQAVHVAPRHGADLDDDALRMLYLALLHVAPTAGARVAHAAVVGRLDGPDAGLALLSGEPEVFQPLWAVRAELFVRSGRPAEAAMAYERAAALADDPSVRAHLLVRAAALRAQ</sequence>
<dbReference type="GO" id="GO:0003700">
    <property type="term" value="F:DNA-binding transcription factor activity"/>
    <property type="evidence" value="ECO:0007669"/>
    <property type="project" value="InterPro"/>
</dbReference>
<reference evidence="3 4" key="1">
    <citation type="submission" date="2018-08" db="EMBL/GenBank/DDBJ databases">
        <title>Isolation, diversity and antifungal activity of Actinobacteria from cow dung.</title>
        <authorList>
            <person name="Ling L."/>
        </authorList>
    </citation>
    <scope>NUCLEOTIDE SEQUENCE [LARGE SCALE GENOMIC DNA]</scope>
    <source>
        <strain evidence="3 4">NEAU-LLE</strain>
    </source>
</reference>
<dbReference type="Proteomes" id="UP000262172">
    <property type="component" value="Unassembled WGS sequence"/>
</dbReference>
<comment type="caution">
    <text evidence="3">The sequence shown here is derived from an EMBL/GenBank/DDBJ whole genome shotgun (WGS) entry which is preliminary data.</text>
</comment>